<organism evidence="2 3">
    <name type="scientific">Belliella pelovolcani</name>
    <dbReference type="NCBI Taxonomy" id="529505"/>
    <lineage>
        <taxon>Bacteria</taxon>
        <taxon>Pseudomonadati</taxon>
        <taxon>Bacteroidota</taxon>
        <taxon>Cytophagia</taxon>
        <taxon>Cytophagales</taxon>
        <taxon>Cyclobacteriaceae</taxon>
        <taxon>Belliella</taxon>
    </lineage>
</organism>
<dbReference type="EMBL" id="FTOP01000001">
    <property type="protein sequence ID" value="SIS51924.1"/>
    <property type="molecule type" value="Genomic_DNA"/>
</dbReference>
<keyword evidence="3" id="KW-1185">Reference proteome</keyword>
<evidence type="ECO:0000256" key="1">
    <source>
        <dbReference type="SAM" id="MobiDB-lite"/>
    </source>
</evidence>
<dbReference type="STRING" id="529505.SAMN05421761_101213"/>
<feature type="region of interest" description="Disordered" evidence="1">
    <location>
        <begin position="101"/>
        <end position="134"/>
    </location>
</feature>
<reference evidence="3" key="1">
    <citation type="submission" date="2017-01" db="EMBL/GenBank/DDBJ databases">
        <authorList>
            <person name="Varghese N."/>
            <person name="Submissions S."/>
        </authorList>
    </citation>
    <scope>NUCLEOTIDE SEQUENCE [LARGE SCALE GENOMIC DNA]</scope>
    <source>
        <strain evidence="3">DSM 46698</strain>
    </source>
</reference>
<accession>A0A1N7JRS5</accession>
<evidence type="ECO:0000313" key="2">
    <source>
        <dbReference type="EMBL" id="SIS51924.1"/>
    </source>
</evidence>
<sequence length="134" mass="15208">MKKGLIKKFRAYYSKHGQIHIPGRDKDNNPIEKQTDWVWFDRETIEEALKKADADGKIGGLKMYIGQYDKETISMLPKERPEKEEYIGRISLVLVPADMTKAGPKDIGGASDSDDSDEEEEDAWNGGRICPPYC</sequence>
<evidence type="ECO:0000313" key="3">
    <source>
        <dbReference type="Proteomes" id="UP000186026"/>
    </source>
</evidence>
<proteinExistence type="predicted"/>
<feature type="compositionally biased region" description="Acidic residues" evidence="1">
    <location>
        <begin position="112"/>
        <end position="123"/>
    </location>
</feature>
<dbReference type="AlphaFoldDB" id="A0A1N7JRS5"/>
<dbReference type="RefSeq" id="WP_076497671.1">
    <property type="nucleotide sequence ID" value="NZ_FTOP01000001.1"/>
</dbReference>
<name>A0A1N7JRS5_9BACT</name>
<dbReference type="OrthoDB" id="838788at2"/>
<protein>
    <submittedName>
        <fullName evidence="2">Uncharacterized protein</fullName>
    </submittedName>
</protein>
<gene>
    <name evidence="2" type="ORF">SAMN05421761_101213</name>
</gene>
<dbReference type="Proteomes" id="UP000186026">
    <property type="component" value="Unassembled WGS sequence"/>
</dbReference>